<dbReference type="OrthoDB" id="10541983at2759"/>
<comment type="caution">
    <text evidence="1">The sequence shown here is derived from an EMBL/GenBank/DDBJ whole genome shotgun (WGS) entry which is preliminary data.</text>
</comment>
<protein>
    <submittedName>
        <fullName evidence="1">Uncharacterized protein</fullName>
    </submittedName>
</protein>
<accession>A0A8H4EGI9</accession>
<dbReference type="AlphaFoldDB" id="A0A8H4EGI9"/>
<keyword evidence="2" id="KW-1185">Reference proteome</keyword>
<name>A0A8H4EGI9_GIGMA</name>
<reference evidence="1 2" key="1">
    <citation type="journal article" date="2019" name="Environ. Microbiol.">
        <title>At the nexus of three kingdoms: the genome of the mycorrhizal fungus Gigaspora margarita provides insights into plant, endobacterial and fungal interactions.</title>
        <authorList>
            <person name="Venice F."/>
            <person name="Ghignone S."/>
            <person name="Salvioli di Fossalunga A."/>
            <person name="Amselem J."/>
            <person name="Novero M."/>
            <person name="Xianan X."/>
            <person name="Sedzielewska Toro K."/>
            <person name="Morin E."/>
            <person name="Lipzen A."/>
            <person name="Grigoriev I.V."/>
            <person name="Henrissat B."/>
            <person name="Martin F.M."/>
            <person name="Bonfante P."/>
        </authorList>
    </citation>
    <scope>NUCLEOTIDE SEQUENCE [LARGE SCALE GENOMIC DNA]</scope>
    <source>
        <strain evidence="1 2">BEG34</strain>
    </source>
</reference>
<evidence type="ECO:0000313" key="2">
    <source>
        <dbReference type="Proteomes" id="UP000439903"/>
    </source>
</evidence>
<dbReference type="Proteomes" id="UP000439903">
    <property type="component" value="Unassembled WGS sequence"/>
</dbReference>
<dbReference type="EMBL" id="WTPW01000779">
    <property type="protein sequence ID" value="KAF0480582.1"/>
    <property type="molecule type" value="Genomic_DNA"/>
</dbReference>
<gene>
    <name evidence="1" type="ORF">F8M41_023698</name>
</gene>
<sequence length="104" mass="11596">MARKFTPFDASKPFISPLKSCNNGSSNIKVINNISQQLLSFQSHDNDSSDIQVIDEETQQILPSISSNSIDNLLRVTIENCNNCKVEIKITLQNNCNVDSCCFI</sequence>
<organism evidence="1 2">
    <name type="scientific">Gigaspora margarita</name>
    <dbReference type="NCBI Taxonomy" id="4874"/>
    <lineage>
        <taxon>Eukaryota</taxon>
        <taxon>Fungi</taxon>
        <taxon>Fungi incertae sedis</taxon>
        <taxon>Mucoromycota</taxon>
        <taxon>Glomeromycotina</taxon>
        <taxon>Glomeromycetes</taxon>
        <taxon>Diversisporales</taxon>
        <taxon>Gigasporaceae</taxon>
        <taxon>Gigaspora</taxon>
    </lineage>
</organism>
<proteinExistence type="predicted"/>
<evidence type="ECO:0000313" key="1">
    <source>
        <dbReference type="EMBL" id="KAF0480582.1"/>
    </source>
</evidence>